<organism evidence="10 11">
    <name type="scientific">[Ruminococcus] lactaris CC59_002D</name>
    <dbReference type="NCBI Taxonomy" id="1073376"/>
    <lineage>
        <taxon>Bacteria</taxon>
        <taxon>Bacillati</taxon>
        <taxon>Bacillota</taxon>
        <taxon>Clostridia</taxon>
        <taxon>Lachnospirales</taxon>
        <taxon>Lachnospiraceae</taxon>
        <taxon>Mediterraneibacter</taxon>
    </lineage>
</organism>
<sequence>MSHDVRTPINGIQGCVDIADRYPDDLKLQQEARTKIRTASGYLLNLVNDVLDMNKLESGNIQLERKHFNLLEVLHNTNEIIRVQANESGVNYYVEDGEIIHTQLIGSPVHFQQILMNIGSNAVKYNQDGGSVTVSCREVSYTDTTAEYELTCTDTGIGMSEEFQKKAFEPFAQEGQSARTKYAGTGLGLAIAKKLIELQGGTLFFESIQGKGTKFILRIPFEISAEEQEKKSHMYQNCSVEGVQVLLVEDNELNMEIAEFLLKEEKMKVTKA</sequence>
<evidence type="ECO:0000256" key="4">
    <source>
        <dbReference type="ARBA" id="ARBA00022679"/>
    </source>
</evidence>
<dbReference type="SMART" id="SM00387">
    <property type="entry name" value="HATPase_c"/>
    <property type="match status" value="1"/>
</dbReference>
<proteinExistence type="predicted"/>
<evidence type="ECO:0000256" key="5">
    <source>
        <dbReference type="ARBA" id="ARBA00022777"/>
    </source>
</evidence>
<dbReference type="SUPFAM" id="SSF55874">
    <property type="entry name" value="ATPase domain of HSP90 chaperone/DNA topoisomerase II/histidine kinase"/>
    <property type="match status" value="1"/>
</dbReference>
<accession>V8BME0</accession>
<evidence type="ECO:0000256" key="3">
    <source>
        <dbReference type="ARBA" id="ARBA00022553"/>
    </source>
</evidence>
<dbReference type="PATRIC" id="fig|1073376.3.peg.2594"/>
<keyword evidence="3" id="KW-0597">Phosphoprotein</keyword>
<evidence type="ECO:0000256" key="7">
    <source>
        <dbReference type="PROSITE-ProRule" id="PRU00169"/>
    </source>
</evidence>
<dbReference type="HOGENOM" id="CLU_000445_89_3_9"/>
<dbReference type="RefSeq" id="WP_023923125.1">
    <property type="nucleotide sequence ID" value="NZ_KI669411.1"/>
</dbReference>
<dbReference type="GO" id="GO:0009927">
    <property type="term" value="F:histidine phosphotransfer kinase activity"/>
    <property type="evidence" value="ECO:0007669"/>
    <property type="project" value="TreeGrafter"/>
</dbReference>
<dbReference type="GO" id="GO:0005886">
    <property type="term" value="C:plasma membrane"/>
    <property type="evidence" value="ECO:0007669"/>
    <property type="project" value="TreeGrafter"/>
</dbReference>
<dbReference type="PROSITE" id="PS50109">
    <property type="entry name" value="HIS_KIN"/>
    <property type="match status" value="1"/>
</dbReference>
<dbReference type="InterPro" id="IPR004358">
    <property type="entry name" value="Sig_transdc_His_kin-like_C"/>
</dbReference>
<dbReference type="GO" id="GO:0000155">
    <property type="term" value="F:phosphorelay sensor kinase activity"/>
    <property type="evidence" value="ECO:0007669"/>
    <property type="project" value="InterPro"/>
</dbReference>
<dbReference type="AlphaFoldDB" id="V8BME0"/>
<feature type="domain" description="Histidine kinase" evidence="8">
    <location>
        <begin position="1"/>
        <end position="223"/>
    </location>
</feature>
<evidence type="ECO:0000259" key="8">
    <source>
        <dbReference type="PROSITE" id="PS50109"/>
    </source>
</evidence>
<comment type="catalytic activity">
    <reaction evidence="1">
        <text>ATP + protein L-histidine = ADP + protein N-phospho-L-histidine.</text>
        <dbReference type="EC" id="2.7.13.3"/>
    </reaction>
</comment>
<feature type="domain" description="Response regulatory" evidence="9">
    <location>
        <begin position="244"/>
        <end position="272"/>
    </location>
</feature>
<dbReference type="EC" id="2.7.13.3" evidence="2"/>
<evidence type="ECO:0000259" key="9">
    <source>
        <dbReference type="PROSITE" id="PS50110"/>
    </source>
</evidence>
<dbReference type="SMART" id="SM00388">
    <property type="entry name" value="HisKA"/>
    <property type="match status" value="1"/>
</dbReference>
<dbReference type="Pfam" id="PF00512">
    <property type="entry name" value="HisKA"/>
    <property type="match status" value="1"/>
</dbReference>
<dbReference type="Gene3D" id="3.30.565.10">
    <property type="entry name" value="Histidine kinase-like ATPase, C-terminal domain"/>
    <property type="match status" value="1"/>
</dbReference>
<evidence type="ECO:0000256" key="1">
    <source>
        <dbReference type="ARBA" id="ARBA00000085"/>
    </source>
</evidence>
<dbReference type="InterPro" id="IPR003594">
    <property type="entry name" value="HATPase_dom"/>
</dbReference>
<dbReference type="STRING" id="1073376.HMPREF1202_02531"/>
<dbReference type="Proteomes" id="UP000018683">
    <property type="component" value="Unassembled WGS sequence"/>
</dbReference>
<dbReference type="InterPro" id="IPR036890">
    <property type="entry name" value="HATPase_C_sf"/>
</dbReference>
<gene>
    <name evidence="10" type="ORF">HMPREF1202_02531</name>
</gene>
<evidence type="ECO:0000313" key="11">
    <source>
        <dbReference type="Proteomes" id="UP000018683"/>
    </source>
</evidence>
<comment type="caution">
    <text evidence="10">The sequence shown here is derived from an EMBL/GenBank/DDBJ whole genome shotgun (WGS) entry which is preliminary data.</text>
</comment>
<dbReference type="PRINTS" id="PR00344">
    <property type="entry name" value="BCTRLSENSOR"/>
</dbReference>
<keyword evidence="6" id="KW-0902">Two-component regulatory system</keyword>
<dbReference type="SUPFAM" id="SSF47384">
    <property type="entry name" value="Homodimeric domain of signal transducing histidine kinase"/>
    <property type="match status" value="1"/>
</dbReference>
<keyword evidence="4" id="KW-0808">Transferase</keyword>
<evidence type="ECO:0000313" key="10">
    <source>
        <dbReference type="EMBL" id="ETD15940.1"/>
    </source>
</evidence>
<dbReference type="Pfam" id="PF02518">
    <property type="entry name" value="HATPase_c"/>
    <property type="match status" value="1"/>
</dbReference>
<dbReference type="Gene3D" id="1.10.287.130">
    <property type="match status" value="1"/>
</dbReference>
<dbReference type="InterPro" id="IPR005467">
    <property type="entry name" value="His_kinase_dom"/>
</dbReference>
<comment type="caution">
    <text evidence="7">Lacks conserved residue(s) required for the propagation of feature annotation.</text>
</comment>
<name>V8BME0_9FIRM</name>
<dbReference type="EMBL" id="AZJE01000037">
    <property type="protein sequence ID" value="ETD15940.1"/>
    <property type="molecule type" value="Genomic_DNA"/>
</dbReference>
<evidence type="ECO:0000256" key="6">
    <source>
        <dbReference type="ARBA" id="ARBA00023012"/>
    </source>
</evidence>
<reference evidence="10 11" key="1">
    <citation type="submission" date="2013-10" db="EMBL/GenBank/DDBJ databases">
        <title>The Genome Sequence of Ruminococcus lactaris CC59_002D.</title>
        <authorList>
            <consortium name="The Broad Institute Genomics Platform"/>
            <person name="Earl A."/>
            <person name="Allen-Vercoe E."/>
            <person name="Daigneault M."/>
            <person name="Young S.K."/>
            <person name="Zeng Q."/>
            <person name="Gargeya S."/>
            <person name="Fitzgerald M."/>
            <person name="Abouelleil A."/>
            <person name="Alvarado L."/>
            <person name="Chapman S.B."/>
            <person name="Gainer-Dewar J."/>
            <person name="Goldberg J."/>
            <person name="Griggs A."/>
            <person name="Gujja S."/>
            <person name="Hansen M."/>
            <person name="Howarth C."/>
            <person name="Imamovic A."/>
            <person name="Ireland A."/>
            <person name="Larimer J."/>
            <person name="McCowan C."/>
            <person name="Murphy C."/>
            <person name="Pearson M."/>
            <person name="Poon T.W."/>
            <person name="Priest M."/>
            <person name="Roberts A."/>
            <person name="Saif S."/>
            <person name="Shea T."/>
            <person name="Sykes S."/>
            <person name="Wortman J."/>
            <person name="Nusbaum C."/>
            <person name="Birren B."/>
        </authorList>
    </citation>
    <scope>NUCLEOTIDE SEQUENCE [LARGE SCALE GENOMIC DNA]</scope>
    <source>
        <strain evidence="10 11">CC59_002D</strain>
    </source>
</reference>
<dbReference type="PANTHER" id="PTHR43047:SF72">
    <property type="entry name" value="OSMOSENSING HISTIDINE PROTEIN KINASE SLN1"/>
    <property type="match status" value="1"/>
</dbReference>
<protein>
    <recommendedName>
        <fullName evidence="2">histidine kinase</fullName>
        <ecNumber evidence="2">2.7.13.3</ecNumber>
    </recommendedName>
</protein>
<dbReference type="InterPro" id="IPR001789">
    <property type="entry name" value="Sig_transdc_resp-reg_receiver"/>
</dbReference>
<dbReference type="CDD" id="cd00082">
    <property type="entry name" value="HisKA"/>
    <property type="match status" value="1"/>
</dbReference>
<dbReference type="PROSITE" id="PS50110">
    <property type="entry name" value="RESPONSE_REGULATORY"/>
    <property type="match status" value="1"/>
</dbReference>
<evidence type="ECO:0000256" key="2">
    <source>
        <dbReference type="ARBA" id="ARBA00012438"/>
    </source>
</evidence>
<dbReference type="InterPro" id="IPR036097">
    <property type="entry name" value="HisK_dim/P_sf"/>
</dbReference>
<keyword evidence="5" id="KW-0418">Kinase</keyword>
<dbReference type="PANTHER" id="PTHR43047">
    <property type="entry name" value="TWO-COMPONENT HISTIDINE PROTEIN KINASE"/>
    <property type="match status" value="1"/>
</dbReference>
<dbReference type="InterPro" id="IPR003661">
    <property type="entry name" value="HisK_dim/P_dom"/>
</dbReference>